<keyword evidence="3" id="KW-1185">Reference proteome</keyword>
<feature type="region of interest" description="Disordered" evidence="1">
    <location>
        <begin position="172"/>
        <end position="226"/>
    </location>
</feature>
<dbReference type="AlphaFoldDB" id="G0SFZ3"/>
<evidence type="ECO:0000256" key="1">
    <source>
        <dbReference type="SAM" id="MobiDB-lite"/>
    </source>
</evidence>
<organism evidence="3">
    <name type="scientific">Chaetomium thermophilum (strain DSM 1495 / CBS 144.50 / IMI 039719)</name>
    <name type="common">Thermochaetoides thermophila</name>
    <dbReference type="NCBI Taxonomy" id="759272"/>
    <lineage>
        <taxon>Eukaryota</taxon>
        <taxon>Fungi</taxon>
        <taxon>Dikarya</taxon>
        <taxon>Ascomycota</taxon>
        <taxon>Pezizomycotina</taxon>
        <taxon>Sordariomycetes</taxon>
        <taxon>Sordariomycetidae</taxon>
        <taxon>Sordariales</taxon>
        <taxon>Chaetomiaceae</taxon>
        <taxon>Thermochaetoides</taxon>
    </lineage>
</organism>
<protein>
    <recommendedName>
        <fullName evidence="4">Reverse transcriptase domain-containing protein</fullName>
    </recommendedName>
</protein>
<dbReference type="GeneID" id="18261306"/>
<accession>G0SFZ3</accession>
<evidence type="ECO:0000313" key="3">
    <source>
        <dbReference type="Proteomes" id="UP000008066"/>
    </source>
</evidence>
<dbReference type="EMBL" id="GL988047">
    <property type="protein sequence ID" value="EGS17908.1"/>
    <property type="molecule type" value="Genomic_DNA"/>
</dbReference>
<dbReference type="KEGG" id="cthr:CTHT_0072680"/>
<sequence>MAPSSANILTVLKNAREENVKELNAIISVTEELLQAVEDVDKNLEEGLNKEVGKPIITKLYHSHIQKTLAQGAPASFHPSPAKPSGIPQNPIEINQTSSLMTETPDQTSLTNQRATRSYAQAKFNFPCCNIVKVYPVDSGFAIEVPRPKLQRQLADKPKELNYRINLKMGLDSGQRSLHSQPRWANAPRRSQRSRVRPGQSLRRVRSLGLRPPSAEPVPEPPTSAQELVKSRFEEAAQLLRFILPPAPAYIANKEELEHFSWALFDVLSGVAGRFSIRSDKYTKSAPWWSGVLVTAREMDPSSTASFVRRPRPSSRLARKRARAPLGLGPSSPPGWAATHAVLPSDELKDAFLGATSNTPGPDGVPLAFLRKGLRSYKGWQPIMLLPTFCKGVERFLVRRMTAAALCSGLLPSSVSGAVPSRFALDLVQALVHDAGPMSRQGYHWLLATLDIDSAYPSVQLPILI</sequence>
<evidence type="ECO:0000313" key="2">
    <source>
        <dbReference type="EMBL" id="EGS17908.1"/>
    </source>
</evidence>
<dbReference type="HOGENOM" id="CLU_587929_0_0_1"/>
<feature type="region of interest" description="Disordered" evidence="1">
    <location>
        <begin position="73"/>
        <end position="92"/>
    </location>
</feature>
<name>G0SFZ3_CHATD</name>
<reference evidence="2 3" key="1">
    <citation type="journal article" date="2011" name="Cell">
        <title>Insight into structure and assembly of the nuclear pore complex by utilizing the genome of a eukaryotic thermophile.</title>
        <authorList>
            <person name="Amlacher S."/>
            <person name="Sarges P."/>
            <person name="Flemming D."/>
            <person name="van Noort V."/>
            <person name="Kunze R."/>
            <person name="Devos D.P."/>
            <person name="Arumugam M."/>
            <person name="Bork P."/>
            <person name="Hurt E."/>
        </authorList>
    </citation>
    <scope>NUCLEOTIDE SEQUENCE [LARGE SCALE GENOMIC DNA]</scope>
    <source>
        <strain evidence="3">DSM 1495 / CBS 144.50 / IMI 039719</strain>
    </source>
</reference>
<dbReference type="Proteomes" id="UP000008066">
    <property type="component" value="Unassembled WGS sequence"/>
</dbReference>
<dbReference type="RefSeq" id="XP_006697526.1">
    <property type="nucleotide sequence ID" value="XM_006697463.1"/>
</dbReference>
<dbReference type="OrthoDB" id="4842715at2759"/>
<proteinExistence type="predicted"/>
<gene>
    <name evidence="2" type="ORF">CTHT_0072680</name>
</gene>
<evidence type="ECO:0008006" key="4">
    <source>
        <dbReference type="Google" id="ProtNLM"/>
    </source>
</evidence>